<dbReference type="SUPFAM" id="SSF56436">
    <property type="entry name" value="C-type lectin-like"/>
    <property type="match status" value="2"/>
</dbReference>
<dbReference type="AlphaFoldDB" id="A0A914DV76"/>
<dbReference type="Proteomes" id="UP000887540">
    <property type="component" value="Unplaced"/>
</dbReference>
<feature type="signal peptide" evidence="1">
    <location>
        <begin position="1"/>
        <end position="18"/>
    </location>
</feature>
<keyword evidence="1" id="KW-0732">Signal</keyword>
<reference evidence="4" key="1">
    <citation type="submission" date="2022-11" db="UniProtKB">
        <authorList>
            <consortium name="WormBaseParasite"/>
        </authorList>
    </citation>
    <scope>IDENTIFICATION</scope>
</reference>
<dbReference type="SMART" id="SM00034">
    <property type="entry name" value="CLECT"/>
    <property type="match status" value="2"/>
</dbReference>
<dbReference type="InterPro" id="IPR016186">
    <property type="entry name" value="C-type_lectin-like/link_sf"/>
</dbReference>
<dbReference type="WBParaSite" id="ACRNAN_scaffold385.g7305.t2">
    <property type="protein sequence ID" value="ACRNAN_scaffold385.g7305.t2"/>
    <property type="gene ID" value="ACRNAN_scaffold385.g7305"/>
</dbReference>
<dbReference type="CDD" id="cd00037">
    <property type="entry name" value="CLECT"/>
    <property type="match status" value="1"/>
</dbReference>
<dbReference type="InterPro" id="IPR016187">
    <property type="entry name" value="CTDL_fold"/>
</dbReference>
<feature type="domain" description="C-type lectin" evidence="2">
    <location>
        <begin position="29"/>
        <end position="165"/>
    </location>
</feature>
<proteinExistence type="predicted"/>
<dbReference type="PROSITE" id="PS50041">
    <property type="entry name" value="C_TYPE_LECTIN_2"/>
    <property type="match status" value="2"/>
</dbReference>
<dbReference type="InterPro" id="IPR050111">
    <property type="entry name" value="C-type_lectin/snaclec_domain"/>
</dbReference>
<feature type="domain" description="C-type lectin" evidence="2">
    <location>
        <begin position="184"/>
        <end position="288"/>
    </location>
</feature>
<keyword evidence="3" id="KW-1185">Reference proteome</keyword>
<organism evidence="3 4">
    <name type="scientific">Acrobeloides nanus</name>
    <dbReference type="NCBI Taxonomy" id="290746"/>
    <lineage>
        <taxon>Eukaryota</taxon>
        <taxon>Metazoa</taxon>
        <taxon>Ecdysozoa</taxon>
        <taxon>Nematoda</taxon>
        <taxon>Chromadorea</taxon>
        <taxon>Rhabditida</taxon>
        <taxon>Tylenchina</taxon>
        <taxon>Cephalobomorpha</taxon>
        <taxon>Cephaloboidea</taxon>
        <taxon>Cephalobidae</taxon>
        <taxon>Acrobeloides</taxon>
    </lineage>
</organism>
<feature type="chain" id="PRO_5037356870" evidence="1">
    <location>
        <begin position="19"/>
        <end position="307"/>
    </location>
</feature>
<name>A0A914DV76_9BILA</name>
<dbReference type="PANTHER" id="PTHR22803">
    <property type="entry name" value="MANNOSE, PHOSPHOLIPASE, LECTIN RECEPTOR RELATED"/>
    <property type="match status" value="1"/>
</dbReference>
<dbReference type="Pfam" id="PF00059">
    <property type="entry name" value="Lectin_C"/>
    <property type="match status" value="2"/>
</dbReference>
<protein>
    <submittedName>
        <fullName evidence="4">C-type lectin domain-containing protein</fullName>
    </submittedName>
</protein>
<dbReference type="Gene3D" id="3.10.100.10">
    <property type="entry name" value="Mannose-Binding Protein A, subunit A"/>
    <property type="match status" value="2"/>
</dbReference>
<dbReference type="InterPro" id="IPR001304">
    <property type="entry name" value="C-type_lectin-like"/>
</dbReference>
<evidence type="ECO:0000313" key="4">
    <source>
        <dbReference type="WBParaSite" id="ACRNAN_scaffold385.g7305.t2"/>
    </source>
</evidence>
<accession>A0A914DV76</accession>
<sequence length="307" mass="33553">MNSLVLFVGLVSFAFANSACPDGTIGTSFNKLCYKVVKTPATWLSAQFDCNRAGGDLAASTNVFTNQFLLNLSIANFPNPGGFWIGGSNLVEGTGNWSWIDGNVWSYTNWASDDPKPTNTLDSVAVHIPKGRPRNINSYDAIQMHSPNGFWYDASKTGLLPYICEIPINPSRNCPEPNWVYFGKTGSCYQVLAQNDTWVNQHQACLNLGADLASIHSNIENLLVGAFTLDTLQTPQASNGIFFVGLNKNSKGNWTWSDGTSFDYGYMSGPYGNYGSAYGSLQYSAFYWAGVSNDLQKYPAVCKSDSF</sequence>
<evidence type="ECO:0000256" key="1">
    <source>
        <dbReference type="SAM" id="SignalP"/>
    </source>
</evidence>
<evidence type="ECO:0000313" key="3">
    <source>
        <dbReference type="Proteomes" id="UP000887540"/>
    </source>
</evidence>
<evidence type="ECO:0000259" key="2">
    <source>
        <dbReference type="PROSITE" id="PS50041"/>
    </source>
</evidence>